<dbReference type="EMBL" id="JANBPW010005189">
    <property type="protein sequence ID" value="KAJ1933166.1"/>
    <property type="molecule type" value="Genomic_DNA"/>
</dbReference>
<comment type="caution">
    <text evidence="1">The sequence shown here is derived from an EMBL/GenBank/DDBJ whole genome shotgun (WGS) entry which is preliminary data.</text>
</comment>
<evidence type="ECO:0000313" key="2">
    <source>
        <dbReference type="Proteomes" id="UP001150603"/>
    </source>
</evidence>
<gene>
    <name evidence="1" type="ORF">FBU59_006122</name>
</gene>
<keyword evidence="2" id="KW-1185">Reference proteome</keyword>
<sequence length="231" mass="25675">MPVTSPRPYDAGFTNDIREVVKHVCDKSGPLVRIMAVGFSMGANVLTKYVGEEGTECLLSAAVAVCCPFDIKVAGEAINADNFLNNKVFLPQVVKSMKSCLKHAKTVKTAKAHPEWVNEIDDIMAATKPYQIEKQLITKINRCSSLDEYYSMASSTNYVDKIRIPYLAINSLDDRITPPEGIPVQKFKENRYLSLALVRHGGHLAFLTGTLSPKFWFIKPIQEFTSAMAKL</sequence>
<organism evidence="1 2">
    <name type="scientific">Linderina macrospora</name>
    <dbReference type="NCBI Taxonomy" id="4868"/>
    <lineage>
        <taxon>Eukaryota</taxon>
        <taxon>Fungi</taxon>
        <taxon>Fungi incertae sedis</taxon>
        <taxon>Zoopagomycota</taxon>
        <taxon>Kickxellomycotina</taxon>
        <taxon>Kickxellomycetes</taxon>
        <taxon>Kickxellales</taxon>
        <taxon>Kickxellaceae</taxon>
        <taxon>Linderina</taxon>
    </lineage>
</organism>
<accession>A0ACC1J0N0</accession>
<name>A0ACC1J0N0_9FUNG</name>
<reference evidence="1" key="1">
    <citation type="submission" date="2022-07" db="EMBL/GenBank/DDBJ databases">
        <title>Phylogenomic reconstructions and comparative analyses of Kickxellomycotina fungi.</title>
        <authorList>
            <person name="Reynolds N.K."/>
            <person name="Stajich J.E."/>
            <person name="Barry K."/>
            <person name="Grigoriev I.V."/>
            <person name="Crous P."/>
            <person name="Smith M.E."/>
        </authorList>
    </citation>
    <scope>NUCLEOTIDE SEQUENCE</scope>
    <source>
        <strain evidence="1">NRRL 5244</strain>
    </source>
</reference>
<protein>
    <submittedName>
        <fullName evidence="1">Uncharacterized protein</fullName>
    </submittedName>
</protein>
<proteinExistence type="predicted"/>
<dbReference type="Proteomes" id="UP001150603">
    <property type="component" value="Unassembled WGS sequence"/>
</dbReference>
<evidence type="ECO:0000313" key="1">
    <source>
        <dbReference type="EMBL" id="KAJ1933166.1"/>
    </source>
</evidence>